<feature type="transmembrane region" description="Helical" evidence="7">
    <location>
        <begin position="152"/>
        <end position="173"/>
    </location>
</feature>
<keyword evidence="4 7" id="KW-0812">Transmembrane</keyword>
<dbReference type="AlphaFoldDB" id="A0A147KMX5"/>
<keyword evidence="5 7" id="KW-1133">Transmembrane helix</keyword>
<dbReference type="PANTHER" id="PTHR30106">
    <property type="entry name" value="INNER MEMBRANE PROTEIN YEIH-RELATED"/>
    <property type="match status" value="1"/>
</dbReference>
<dbReference type="EMBL" id="LGEM01000003">
    <property type="protein sequence ID" value="KUP98619.1"/>
    <property type="molecule type" value="Genomic_DNA"/>
</dbReference>
<evidence type="ECO:0000256" key="1">
    <source>
        <dbReference type="ARBA" id="ARBA00004651"/>
    </source>
</evidence>
<feature type="transmembrane region" description="Helical" evidence="7">
    <location>
        <begin position="289"/>
        <end position="307"/>
    </location>
</feature>
<feature type="transmembrane region" description="Helical" evidence="7">
    <location>
        <begin position="122"/>
        <end position="140"/>
    </location>
</feature>
<evidence type="ECO:0000256" key="2">
    <source>
        <dbReference type="ARBA" id="ARBA00007977"/>
    </source>
</evidence>
<evidence type="ECO:0000256" key="3">
    <source>
        <dbReference type="ARBA" id="ARBA00022475"/>
    </source>
</evidence>
<dbReference type="GO" id="GO:0005886">
    <property type="term" value="C:plasma membrane"/>
    <property type="evidence" value="ECO:0007669"/>
    <property type="project" value="UniProtKB-SubCell"/>
</dbReference>
<keyword evidence="6 7" id="KW-0472">Membrane</keyword>
<evidence type="ECO:0000313" key="9">
    <source>
        <dbReference type="Proteomes" id="UP000074382"/>
    </source>
</evidence>
<evidence type="ECO:0000313" key="8">
    <source>
        <dbReference type="EMBL" id="KUP98619.1"/>
    </source>
</evidence>
<comment type="caution">
    <text evidence="8">The sequence shown here is derived from an EMBL/GenBank/DDBJ whole genome shotgun (WGS) entry which is preliminary data.</text>
</comment>
<evidence type="ECO:0000256" key="7">
    <source>
        <dbReference type="SAM" id="Phobius"/>
    </source>
</evidence>
<name>A0A147KMX5_THECS</name>
<evidence type="ECO:0008006" key="10">
    <source>
        <dbReference type="Google" id="ProtNLM"/>
    </source>
</evidence>
<feature type="transmembrane region" description="Helical" evidence="7">
    <location>
        <begin position="250"/>
        <end position="268"/>
    </location>
</feature>
<dbReference type="RefSeq" id="WP_068755433.1">
    <property type="nucleotide sequence ID" value="NZ_KQ950181.1"/>
</dbReference>
<reference evidence="9" key="1">
    <citation type="journal article" date="2017" name="Acta Aliment.">
        <title>Plant polysaccharide degrading enzyme system of Thermpbifida cellulosilytica TB100 revealed by de novo genome project data.</title>
        <authorList>
            <person name="Toth A."/>
            <person name="Baka E."/>
            <person name="Luzics S."/>
            <person name="Bata-Vidacs I."/>
            <person name="Nagy I."/>
            <person name="Balint B."/>
            <person name="Herceg R."/>
            <person name="Olasz F."/>
            <person name="Wilk T."/>
            <person name="Nagy T."/>
            <person name="Kriszt B."/>
            <person name="Nagy I."/>
            <person name="Kukolya J."/>
        </authorList>
    </citation>
    <scope>NUCLEOTIDE SEQUENCE [LARGE SCALE GENOMIC DNA]</scope>
    <source>
        <strain evidence="9">TB100</strain>
    </source>
</reference>
<evidence type="ECO:0000256" key="5">
    <source>
        <dbReference type="ARBA" id="ARBA00022989"/>
    </source>
</evidence>
<dbReference type="PANTHER" id="PTHR30106:SF1">
    <property type="entry name" value="UPF0324 MEMBRANE PROTEIN FN0533"/>
    <property type="match status" value="1"/>
</dbReference>
<feature type="transmembrane region" description="Helical" evidence="7">
    <location>
        <begin position="179"/>
        <end position="202"/>
    </location>
</feature>
<evidence type="ECO:0000256" key="6">
    <source>
        <dbReference type="ARBA" id="ARBA00023136"/>
    </source>
</evidence>
<dbReference type="PATRIC" id="fig|665004.4.peg.1920"/>
<evidence type="ECO:0000256" key="4">
    <source>
        <dbReference type="ARBA" id="ARBA00022692"/>
    </source>
</evidence>
<feature type="transmembrane region" description="Helical" evidence="7">
    <location>
        <begin position="223"/>
        <end position="244"/>
    </location>
</feature>
<feature type="transmembrane region" description="Helical" evidence="7">
    <location>
        <begin position="65"/>
        <end position="85"/>
    </location>
</feature>
<protein>
    <recommendedName>
        <fullName evidence="10">Sulfate exporter family transporter</fullName>
    </recommendedName>
</protein>
<organism evidence="8 9">
    <name type="scientific">Thermobifida cellulosilytica TB100</name>
    <dbReference type="NCBI Taxonomy" id="665004"/>
    <lineage>
        <taxon>Bacteria</taxon>
        <taxon>Bacillati</taxon>
        <taxon>Actinomycetota</taxon>
        <taxon>Actinomycetes</taxon>
        <taxon>Streptosporangiales</taxon>
        <taxon>Nocardiopsidaceae</taxon>
        <taxon>Thermobifida</taxon>
    </lineage>
</organism>
<dbReference type="Proteomes" id="UP000074382">
    <property type="component" value="Unassembled WGS sequence"/>
</dbReference>
<feature type="transmembrane region" description="Helical" evidence="7">
    <location>
        <begin position="21"/>
        <end position="39"/>
    </location>
</feature>
<feature type="transmembrane region" description="Helical" evidence="7">
    <location>
        <begin position="355"/>
        <end position="375"/>
    </location>
</feature>
<sequence length="380" mass="39723">MSERETTPRSPEEAATAGASTPWYWALLGVIVVVALAAVTRTLENVVPTAAEGTGFAGVAKAIEYPVYAIILGLLVNALLSAIGVRDRLAEGFRTEFFIKTGLVLLGSTVLFDVIVKAAGPAIIQALILVTSVFLFTWWLGGRFGLDDRLRALLASSVSICGVSAAIAAAGAVQARREQLAYTASLVILFAVPSIFLLPWLVGLIGLNDAQAGAWIGGNIDTTAAVAASGAIVGEGALQIASIVKSTQNVLMGVAAVALTAYFAFRVAPAQGEAAQDRPSWLRTLWDRFPKFVLGFLAASVAATIWANVAGEAGQAGLDTAKALRDWFLIAAFTSIGLEFKVGSLREAGWRPIGVFALATVFNLVAGLILASLLFRGFTL</sequence>
<gene>
    <name evidence="8" type="ORF">AC529_00405</name>
</gene>
<keyword evidence="9" id="KW-1185">Reference proteome</keyword>
<dbReference type="Pfam" id="PF03601">
    <property type="entry name" value="Cons_hypoth698"/>
    <property type="match status" value="1"/>
</dbReference>
<proteinExistence type="inferred from homology"/>
<comment type="similarity">
    <text evidence="2">Belongs to the UPF0324 family.</text>
</comment>
<comment type="subcellular location">
    <subcellularLocation>
        <location evidence="1">Cell membrane</location>
        <topology evidence="1">Multi-pass membrane protein</topology>
    </subcellularLocation>
</comment>
<feature type="transmembrane region" description="Helical" evidence="7">
    <location>
        <begin position="97"/>
        <end position="116"/>
    </location>
</feature>
<keyword evidence="3" id="KW-1003">Cell membrane</keyword>
<accession>A0A147KMX5</accession>
<dbReference type="InterPro" id="IPR018383">
    <property type="entry name" value="UPF0324_pro"/>
</dbReference>
<dbReference type="OrthoDB" id="9766798at2"/>